<sequence>MASIQLLNAVINGLQVANDATHSLHAKASSPSDENKTSLVLLNAIPEFVDAPQGVNARAIMDRIGFDKVVNRAQVAGNDGQWQQGVQAASTEKKGRQWQQEMNLGSTEHQRTLADILAGGHKADAQTSDEAPPHTLYASYIGASGSEPLVNDNSHSGL</sequence>
<organism evidence="2 3">
    <name type="scientific">Nyssa sinensis</name>
    <dbReference type="NCBI Taxonomy" id="561372"/>
    <lineage>
        <taxon>Eukaryota</taxon>
        <taxon>Viridiplantae</taxon>
        <taxon>Streptophyta</taxon>
        <taxon>Embryophyta</taxon>
        <taxon>Tracheophyta</taxon>
        <taxon>Spermatophyta</taxon>
        <taxon>Magnoliopsida</taxon>
        <taxon>eudicotyledons</taxon>
        <taxon>Gunneridae</taxon>
        <taxon>Pentapetalae</taxon>
        <taxon>asterids</taxon>
        <taxon>Cornales</taxon>
        <taxon>Nyssaceae</taxon>
        <taxon>Nyssa</taxon>
    </lineage>
</organism>
<accession>A0A5J5AM18</accession>
<gene>
    <name evidence="2" type="ORF">F0562_006023</name>
</gene>
<reference evidence="2 3" key="1">
    <citation type="submission" date="2019-09" db="EMBL/GenBank/DDBJ databases">
        <title>A chromosome-level genome assembly of the Chinese tupelo Nyssa sinensis.</title>
        <authorList>
            <person name="Yang X."/>
            <person name="Kang M."/>
            <person name="Yang Y."/>
            <person name="Xiong H."/>
            <person name="Wang M."/>
            <person name="Zhang Z."/>
            <person name="Wang Z."/>
            <person name="Wu H."/>
            <person name="Ma T."/>
            <person name="Liu J."/>
            <person name="Xi Z."/>
        </authorList>
    </citation>
    <scope>NUCLEOTIDE SEQUENCE [LARGE SCALE GENOMIC DNA]</scope>
    <source>
        <strain evidence="2">J267</strain>
        <tissue evidence="2">Leaf</tissue>
    </source>
</reference>
<keyword evidence="3" id="KW-1185">Reference proteome</keyword>
<proteinExistence type="predicted"/>
<protein>
    <submittedName>
        <fullName evidence="2">Uncharacterized protein</fullName>
    </submittedName>
</protein>
<evidence type="ECO:0000256" key="1">
    <source>
        <dbReference type="SAM" id="MobiDB-lite"/>
    </source>
</evidence>
<evidence type="ECO:0000313" key="3">
    <source>
        <dbReference type="Proteomes" id="UP000325577"/>
    </source>
</evidence>
<dbReference type="EMBL" id="CM018043">
    <property type="protein sequence ID" value="KAA8531314.1"/>
    <property type="molecule type" value="Genomic_DNA"/>
</dbReference>
<feature type="compositionally biased region" description="Polar residues" evidence="1">
    <location>
        <begin position="80"/>
        <end position="90"/>
    </location>
</feature>
<feature type="region of interest" description="Disordered" evidence="1">
    <location>
        <begin position="80"/>
        <end position="99"/>
    </location>
</feature>
<name>A0A5J5AM18_9ASTE</name>
<dbReference type="AlphaFoldDB" id="A0A5J5AM18"/>
<evidence type="ECO:0000313" key="2">
    <source>
        <dbReference type="EMBL" id="KAA8531314.1"/>
    </source>
</evidence>
<dbReference type="Proteomes" id="UP000325577">
    <property type="component" value="Linkage Group LG2"/>
</dbReference>